<accession>A0A9W7CKB5</accession>
<keyword evidence="3" id="KW-0732">Signal</keyword>
<dbReference type="OrthoDB" id="112712at2759"/>
<evidence type="ECO:0000256" key="1">
    <source>
        <dbReference type="SAM" id="Coils"/>
    </source>
</evidence>
<keyword evidence="2" id="KW-1133">Transmembrane helix</keyword>
<dbReference type="AlphaFoldDB" id="A0A9W7CKB5"/>
<keyword evidence="1" id="KW-0175">Coiled coil</keyword>
<reference evidence="4" key="1">
    <citation type="submission" date="2023-04" db="EMBL/GenBank/DDBJ databases">
        <title>Phytophthora lilii NBRC 32176.</title>
        <authorList>
            <person name="Ichikawa N."/>
            <person name="Sato H."/>
            <person name="Tonouchi N."/>
        </authorList>
    </citation>
    <scope>NUCLEOTIDE SEQUENCE</scope>
    <source>
        <strain evidence="4">NBRC 32176</strain>
    </source>
</reference>
<feature type="chain" id="PRO_5040990894" evidence="3">
    <location>
        <begin position="19"/>
        <end position="412"/>
    </location>
</feature>
<evidence type="ECO:0000313" key="5">
    <source>
        <dbReference type="Proteomes" id="UP001165083"/>
    </source>
</evidence>
<gene>
    <name evidence="4" type="ORF">Plil01_001418200</name>
</gene>
<protein>
    <submittedName>
        <fullName evidence="4">Unnamed protein product</fullName>
    </submittedName>
</protein>
<feature type="signal peptide" evidence="3">
    <location>
        <begin position="1"/>
        <end position="18"/>
    </location>
</feature>
<organism evidence="4 5">
    <name type="scientific">Phytophthora lilii</name>
    <dbReference type="NCBI Taxonomy" id="2077276"/>
    <lineage>
        <taxon>Eukaryota</taxon>
        <taxon>Sar</taxon>
        <taxon>Stramenopiles</taxon>
        <taxon>Oomycota</taxon>
        <taxon>Peronosporomycetes</taxon>
        <taxon>Peronosporales</taxon>
        <taxon>Peronosporaceae</taxon>
        <taxon>Phytophthora</taxon>
    </lineage>
</organism>
<comment type="caution">
    <text evidence="4">The sequence shown here is derived from an EMBL/GenBank/DDBJ whole genome shotgun (WGS) entry which is preliminary data.</text>
</comment>
<dbReference type="EMBL" id="BSXW01001056">
    <property type="protein sequence ID" value="GMF33256.1"/>
    <property type="molecule type" value="Genomic_DNA"/>
</dbReference>
<keyword evidence="2" id="KW-0812">Transmembrane</keyword>
<sequence>MICSRLLLLSSLLGAALAARVDVNGVAIAGASQASGSLDDAEVLVQEETQVMNTLVELDSQLDQVLQHLSSARGAVEIDVVVEESGGSTAGAIEDEIAVVIPPAAGSGPRLSDEEKENMKEEIESEVAGALDAMLVDRAVQPPEAVAPEGTDSSFGNKVERLFEEEAEAEQELTQMKEDLKAALDDLPSAGGPTEIDIEVTESDDDNQQEIVDEEIVVVIPASTGSGPGRLTEAEKEQIEEEVVDEAANALGTIIMKDFVGGEEDSEVTEPVTEKRVDLPLPDAPVLEEDSPQENALAQRAAAPMAEENIVLDGWKEELEPKPALRSGVAAAIAQPGHEHPMFVPHRWQMPPDEQLWTMKLSMLTSISCLTLLLIVGVWTGVRRSRRHAVLDDNHFRWAETVEYMDAFPYDQ</sequence>
<evidence type="ECO:0000313" key="4">
    <source>
        <dbReference type="EMBL" id="GMF33256.1"/>
    </source>
</evidence>
<feature type="transmembrane region" description="Helical" evidence="2">
    <location>
        <begin position="361"/>
        <end position="382"/>
    </location>
</feature>
<proteinExistence type="predicted"/>
<name>A0A9W7CKB5_9STRA</name>
<keyword evidence="5" id="KW-1185">Reference proteome</keyword>
<feature type="coiled-coil region" evidence="1">
    <location>
        <begin position="159"/>
        <end position="186"/>
    </location>
</feature>
<evidence type="ECO:0000256" key="2">
    <source>
        <dbReference type="SAM" id="Phobius"/>
    </source>
</evidence>
<evidence type="ECO:0000256" key="3">
    <source>
        <dbReference type="SAM" id="SignalP"/>
    </source>
</evidence>
<dbReference type="Proteomes" id="UP001165083">
    <property type="component" value="Unassembled WGS sequence"/>
</dbReference>
<keyword evidence="2" id="KW-0472">Membrane</keyword>